<feature type="region of interest" description="Disordered" evidence="1">
    <location>
        <begin position="78"/>
        <end position="110"/>
    </location>
</feature>
<feature type="region of interest" description="Disordered" evidence="1">
    <location>
        <begin position="150"/>
        <end position="172"/>
    </location>
</feature>
<name>A0A2P5X0T3_GOSBA</name>
<feature type="compositionally biased region" description="Basic and acidic residues" evidence="1">
    <location>
        <begin position="156"/>
        <end position="166"/>
    </location>
</feature>
<accession>A0A2P5X0T3</accession>
<dbReference type="AlphaFoldDB" id="A0A2P5X0T3"/>
<dbReference type="OrthoDB" id="1305902at2759"/>
<dbReference type="Proteomes" id="UP000239757">
    <property type="component" value="Unassembled WGS sequence"/>
</dbReference>
<evidence type="ECO:0000256" key="1">
    <source>
        <dbReference type="SAM" id="MobiDB-lite"/>
    </source>
</evidence>
<feature type="region of interest" description="Disordered" evidence="1">
    <location>
        <begin position="263"/>
        <end position="285"/>
    </location>
</feature>
<protein>
    <submittedName>
        <fullName evidence="2">Uncharacterized protein</fullName>
    </submittedName>
</protein>
<feature type="compositionally biased region" description="Basic and acidic residues" evidence="1">
    <location>
        <begin position="78"/>
        <end position="99"/>
    </location>
</feature>
<sequence length="285" mass="32534">MLSKFISVSETHFQNIEAALKNQQASIQGLKTQIGQLSKLISERPKGILPSNTEPNPREHLNAISTQDTEGFIAPEPELHQDNTMNKGREEVNNNDPKKVSMNHKPRVPYPKAMMKDRTEEQFVCYYHEENKDVHEERRLRIEELDKWREHKSRTHDKPKLCKNKPDSSPNQLQVSDTVLLDAVDPHIVTTTPNVEIPLTVLSIFPFGMRISDSTNCTEYTNKVTNKVFKAQVPSTTRPVTRSCLRLCVPTWRETRPCDTVPWEKNPTGVPGTRLDSVPSTRAFA</sequence>
<evidence type="ECO:0000313" key="3">
    <source>
        <dbReference type="Proteomes" id="UP000239757"/>
    </source>
</evidence>
<organism evidence="2 3">
    <name type="scientific">Gossypium barbadense</name>
    <name type="common">Sea Island cotton</name>
    <name type="synonym">Hibiscus barbadensis</name>
    <dbReference type="NCBI Taxonomy" id="3634"/>
    <lineage>
        <taxon>Eukaryota</taxon>
        <taxon>Viridiplantae</taxon>
        <taxon>Streptophyta</taxon>
        <taxon>Embryophyta</taxon>
        <taxon>Tracheophyta</taxon>
        <taxon>Spermatophyta</taxon>
        <taxon>Magnoliopsida</taxon>
        <taxon>eudicotyledons</taxon>
        <taxon>Gunneridae</taxon>
        <taxon>Pentapetalae</taxon>
        <taxon>rosids</taxon>
        <taxon>malvids</taxon>
        <taxon>Malvales</taxon>
        <taxon>Malvaceae</taxon>
        <taxon>Malvoideae</taxon>
        <taxon>Gossypium</taxon>
    </lineage>
</organism>
<evidence type="ECO:0000313" key="2">
    <source>
        <dbReference type="EMBL" id="PPR96960.1"/>
    </source>
</evidence>
<proteinExistence type="predicted"/>
<gene>
    <name evidence="2" type="ORF">GOBAR_AA23709</name>
</gene>
<dbReference type="EMBL" id="KZ665960">
    <property type="protein sequence ID" value="PPR96960.1"/>
    <property type="molecule type" value="Genomic_DNA"/>
</dbReference>
<reference evidence="2 3" key="1">
    <citation type="submission" date="2015-01" db="EMBL/GenBank/DDBJ databases">
        <title>Genome of allotetraploid Gossypium barbadense reveals genomic plasticity and fiber elongation in cotton evolution.</title>
        <authorList>
            <person name="Chen X."/>
            <person name="Liu X."/>
            <person name="Zhao B."/>
            <person name="Zheng H."/>
            <person name="Hu Y."/>
            <person name="Lu G."/>
            <person name="Yang C."/>
            <person name="Chen J."/>
            <person name="Shan C."/>
            <person name="Zhang L."/>
            <person name="Zhou Y."/>
            <person name="Wang L."/>
            <person name="Guo W."/>
            <person name="Bai Y."/>
            <person name="Ruan J."/>
            <person name="Shangguan X."/>
            <person name="Mao Y."/>
            <person name="Jiang J."/>
            <person name="Zhu Y."/>
            <person name="Lei J."/>
            <person name="Kang H."/>
            <person name="Chen S."/>
            <person name="He X."/>
            <person name="Wang R."/>
            <person name="Wang Y."/>
            <person name="Chen J."/>
            <person name="Wang L."/>
            <person name="Yu S."/>
            <person name="Wang B."/>
            <person name="Wei J."/>
            <person name="Song S."/>
            <person name="Lu X."/>
            <person name="Gao Z."/>
            <person name="Gu W."/>
            <person name="Deng X."/>
            <person name="Ma D."/>
            <person name="Wang S."/>
            <person name="Liang W."/>
            <person name="Fang L."/>
            <person name="Cai C."/>
            <person name="Zhu X."/>
            <person name="Zhou B."/>
            <person name="Zhang Y."/>
            <person name="Chen Z."/>
            <person name="Xu S."/>
            <person name="Zhu R."/>
            <person name="Wang S."/>
            <person name="Zhang T."/>
            <person name="Zhao G."/>
        </authorList>
    </citation>
    <scope>NUCLEOTIDE SEQUENCE [LARGE SCALE GENOMIC DNA]</scope>
    <source>
        <strain evidence="3">cv. Xinhai21</strain>
        <tissue evidence="2">Leaf</tissue>
    </source>
</reference>